<reference evidence="1 2" key="1">
    <citation type="submission" date="2016-10" db="EMBL/GenBank/DDBJ databases">
        <authorList>
            <person name="de Groot N.N."/>
        </authorList>
    </citation>
    <scope>NUCLEOTIDE SEQUENCE [LARGE SCALE GENOMIC DNA]</scope>
    <source>
        <strain evidence="1 2">DSM 3756</strain>
    </source>
</reference>
<dbReference type="AlphaFoldDB" id="A0A1H2VAS9"/>
<evidence type="ECO:0000313" key="2">
    <source>
        <dbReference type="Proteomes" id="UP000182573"/>
    </source>
</evidence>
<accession>A0A1H2VAS9</accession>
<dbReference type="EMBL" id="FNOF01000005">
    <property type="protein sequence ID" value="SDW64989.1"/>
    <property type="molecule type" value="Genomic_DNA"/>
</dbReference>
<gene>
    <name evidence="1" type="ORF">SAMN05443574_105194</name>
</gene>
<organism evidence="1 2">
    <name type="scientific">Haloarcula vallismortis</name>
    <name type="common">Halobacterium vallismortis</name>
    <dbReference type="NCBI Taxonomy" id="28442"/>
    <lineage>
        <taxon>Archaea</taxon>
        <taxon>Methanobacteriati</taxon>
        <taxon>Methanobacteriota</taxon>
        <taxon>Stenosarchaea group</taxon>
        <taxon>Halobacteria</taxon>
        <taxon>Halobacteriales</taxon>
        <taxon>Haloarculaceae</taxon>
        <taxon>Haloarcula</taxon>
    </lineage>
</organism>
<proteinExistence type="predicted"/>
<protein>
    <submittedName>
        <fullName evidence="1">Uncharacterized protein</fullName>
    </submittedName>
</protein>
<sequence length="162" mass="17901">MSEEMQRTTEHGSEEPVARELAVQLWSRRPVCGPRTTAIDRFTELAATGVIDDFDIQTWPEEIPVSQRNEHGEVLATVDRYEQWATERGLSLRPPFETRTSSLLVGGSTEVLRLPMIAVAVYADDDLVGVYPCTDGETTWSVTDCIDALTADPPALPHKSGT</sequence>
<dbReference type="Proteomes" id="UP000182573">
    <property type="component" value="Unassembled WGS sequence"/>
</dbReference>
<dbReference type="STRING" id="28442.SAMN05443574_105194"/>
<dbReference type="InterPro" id="IPR046783">
    <property type="entry name" value="HTH_63"/>
</dbReference>
<evidence type="ECO:0000313" key="1">
    <source>
        <dbReference type="EMBL" id="SDW64989.1"/>
    </source>
</evidence>
<dbReference type="RefSeq" id="WP_004517123.1">
    <property type="nucleotide sequence ID" value="NZ_FNOF01000005.1"/>
</dbReference>
<dbReference type="Pfam" id="PF20575">
    <property type="entry name" value="HTH_63"/>
    <property type="match status" value="1"/>
</dbReference>
<name>A0A1H2VAS9_HALVA</name>